<dbReference type="AlphaFoldDB" id="A0A4Q9DLF1"/>
<dbReference type="EMBL" id="SIRE01000019">
    <property type="protein sequence ID" value="TBL74565.1"/>
    <property type="molecule type" value="Genomic_DNA"/>
</dbReference>
<keyword evidence="3" id="KW-0378">Hydrolase</keyword>
<dbReference type="GO" id="GO:0016787">
    <property type="term" value="F:hydrolase activity"/>
    <property type="evidence" value="ECO:0007669"/>
    <property type="project" value="UniProtKB-KW"/>
</dbReference>
<dbReference type="Proteomes" id="UP000293142">
    <property type="component" value="Unassembled WGS sequence"/>
</dbReference>
<dbReference type="GO" id="GO:0005737">
    <property type="term" value="C:cytoplasm"/>
    <property type="evidence" value="ECO:0007669"/>
    <property type="project" value="TreeGrafter"/>
</dbReference>
<dbReference type="InterPro" id="IPR006680">
    <property type="entry name" value="Amidohydro-rel"/>
</dbReference>
<sequence length="373" mass="42573">MEQGLQQEAGKERQALRIIDTDVHNTLNSKADLLEFLPKVWHAQWLGGELIGNPFYSPLGDVNRKDSRTDEGAYGGSDPHYMIKHHVERYGIDYAILTGHAAGSCSLHPDPDFGNAVASAYNDHLIEVWLKADPRYKGSMVINFSDPDAAVREIERVGTHPDIVQIMMCSGARFPFGQRYYHKIYEAAEHYGLPVAIHPGSEGKGVAYPPTPAGYPTRYFEWHNILPINYMGHINSLVCEGVFVKFPKLKFVAIEGGIAWLPHLMWRMDKNYKALRDSVPWLKRLPSEYIKEHIRLTTQPIEEPGNPEDLLHILRMIEAEKTVMFSSDYPHWDFDNPQMALPPMPRDLKRRILSETAMELYGLLPDGKREQRT</sequence>
<name>A0A4Q9DLF1_9BACL</name>
<evidence type="ECO:0000259" key="2">
    <source>
        <dbReference type="Pfam" id="PF04909"/>
    </source>
</evidence>
<keyword evidence="4" id="KW-1185">Reference proteome</keyword>
<feature type="domain" description="Amidohydrolase-related" evidence="2">
    <location>
        <begin position="112"/>
        <end position="363"/>
    </location>
</feature>
<dbReference type="SUPFAM" id="SSF51556">
    <property type="entry name" value="Metallo-dependent hydrolases"/>
    <property type="match status" value="1"/>
</dbReference>
<dbReference type="PANTHER" id="PTHR21240">
    <property type="entry name" value="2-AMINO-3-CARBOXYLMUCONATE-6-SEMIALDEHYDE DECARBOXYLASE"/>
    <property type="match status" value="1"/>
</dbReference>
<evidence type="ECO:0000256" key="1">
    <source>
        <dbReference type="ARBA" id="ARBA00023239"/>
    </source>
</evidence>
<dbReference type="Gene3D" id="3.20.20.140">
    <property type="entry name" value="Metal-dependent hydrolases"/>
    <property type="match status" value="1"/>
</dbReference>
<comment type="caution">
    <text evidence="3">The sequence shown here is derived from an EMBL/GenBank/DDBJ whole genome shotgun (WGS) entry which is preliminary data.</text>
</comment>
<dbReference type="OrthoDB" id="9777673at2"/>
<dbReference type="InterPro" id="IPR032465">
    <property type="entry name" value="ACMSD"/>
</dbReference>
<gene>
    <name evidence="3" type="ORF">EYB31_24900</name>
</gene>
<evidence type="ECO:0000313" key="4">
    <source>
        <dbReference type="Proteomes" id="UP000293142"/>
    </source>
</evidence>
<reference evidence="3 4" key="1">
    <citation type="submission" date="2019-02" db="EMBL/GenBank/DDBJ databases">
        <title>Paenibacillus sp. nov., isolated from surface-sterilized tissue of Thalictrum simplex L.</title>
        <authorList>
            <person name="Tuo L."/>
        </authorList>
    </citation>
    <scope>NUCLEOTIDE SEQUENCE [LARGE SCALE GENOMIC DNA]</scope>
    <source>
        <strain evidence="3 4">N2SHLJ1</strain>
    </source>
</reference>
<evidence type="ECO:0000313" key="3">
    <source>
        <dbReference type="EMBL" id="TBL74565.1"/>
    </source>
</evidence>
<keyword evidence="1" id="KW-0456">Lyase</keyword>
<dbReference type="RefSeq" id="WP_131016150.1">
    <property type="nucleotide sequence ID" value="NZ_SIRE01000019.1"/>
</dbReference>
<accession>A0A4Q9DLF1</accession>
<protein>
    <submittedName>
        <fullName evidence="3">Amidohydrolase</fullName>
    </submittedName>
</protein>
<dbReference type="Pfam" id="PF04909">
    <property type="entry name" value="Amidohydro_2"/>
    <property type="match status" value="1"/>
</dbReference>
<proteinExistence type="predicted"/>
<dbReference type="InterPro" id="IPR032466">
    <property type="entry name" value="Metal_Hydrolase"/>
</dbReference>
<organism evidence="3 4">
    <name type="scientific">Paenibacillus thalictri</name>
    <dbReference type="NCBI Taxonomy" id="2527873"/>
    <lineage>
        <taxon>Bacteria</taxon>
        <taxon>Bacillati</taxon>
        <taxon>Bacillota</taxon>
        <taxon>Bacilli</taxon>
        <taxon>Bacillales</taxon>
        <taxon>Paenibacillaceae</taxon>
        <taxon>Paenibacillus</taxon>
    </lineage>
</organism>
<dbReference type="PANTHER" id="PTHR21240:SF28">
    <property type="entry name" value="ISO-OROTATE DECARBOXYLASE (EUROFUNG)"/>
    <property type="match status" value="1"/>
</dbReference>
<dbReference type="GO" id="GO:0016831">
    <property type="term" value="F:carboxy-lyase activity"/>
    <property type="evidence" value="ECO:0007669"/>
    <property type="project" value="InterPro"/>
</dbReference>
<dbReference type="GO" id="GO:0019748">
    <property type="term" value="P:secondary metabolic process"/>
    <property type="evidence" value="ECO:0007669"/>
    <property type="project" value="TreeGrafter"/>
</dbReference>